<name>A0A3D8HG32_9BACT</name>
<dbReference type="EMBL" id="QREV01000011">
    <property type="protein sequence ID" value="RDU49898.1"/>
    <property type="molecule type" value="Genomic_DNA"/>
</dbReference>
<dbReference type="Pfam" id="PF02517">
    <property type="entry name" value="Rce1-like"/>
    <property type="match status" value="1"/>
</dbReference>
<evidence type="ECO:0000259" key="2">
    <source>
        <dbReference type="Pfam" id="PF02517"/>
    </source>
</evidence>
<feature type="transmembrane region" description="Helical" evidence="1">
    <location>
        <begin position="63"/>
        <end position="85"/>
    </location>
</feature>
<accession>A0A3D8HG32</accession>
<dbReference type="Proteomes" id="UP000629596">
    <property type="component" value="Unassembled WGS sequence"/>
</dbReference>
<protein>
    <submittedName>
        <fullName evidence="4">CPBP family intramembrane metalloprotease</fullName>
    </submittedName>
</protein>
<proteinExistence type="predicted"/>
<dbReference type="PANTHER" id="PTHR36435">
    <property type="entry name" value="SLR1288 PROTEIN"/>
    <property type="match status" value="1"/>
</dbReference>
<dbReference type="RefSeq" id="WP_115498891.1">
    <property type="nucleotide sequence ID" value="NZ_JACRTI010000011.1"/>
</dbReference>
<feature type="transmembrane region" description="Helical" evidence="1">
    <location>
        <begin position="33"/>
        <end position="51"/>
    </location>
</feature>
<dbReference type="EMBL" id="JACRTI010000011">
    <property type="protein sequence ID" value="MBC8601403.1"/>
    <property type="molecule type" value="Genomic_DNA"/>
</dbReference>
<dbReference type="PANTHER" id="PTHR36435:SF1">
    <property type="entry name" value="CAAX AMINO TERMINAL PROTEASE FAMILY PROTEIN"/>
    <property type="match status" value="1"/>
</dbReference>
<evidence type="ECO:0000313" key="5">
    <source>
        <dbReference type="Proteomes" id="UP000256321"/>
    </source>
</evidence>
<keyword evidence="1" id="KW-1133">Transmembrane helix</keyword>
<feature type="transmembrane region" description="Helical" evidence="1">
    <location>
        <begin position="139"/>
        <end position="155"/>
    </location>
</feature>
<keyword evidence="4" id="KW-0482">Metalloprotease</keyword>
<feature type="transmembrane region" description="Helical" evidence="1">
    <location>
        <begin position="182"/>
        <end position="199"/>
    </location>
</feature>
<evidence type="ECO:0000256" key="1">
    <source>
        <dbReference type="SAM" id="Phobius"/>
    </source>
</evidence>
<gene>
    <name evidence="4" type="ORF">DWU89_06815</name>
    <name evidence="3" type="ORF">H8784_06660</name>
</gene>
<dbReference type="GO" id="GO:0006508">
    <property type="term" value="P:proteolysis"/>
    <property type="evidence" value="ECO:0007669"/>
    <property type="project" value="UniProtKB-KW"/>
</dbReference>
<evidence type="ECO:0000313" key="4">
    <source>
        <dbReference type="EMBL" id="RDU49898.1"/>
    </source>
</evidence>
<dbReference type="AlphaFoldDB" id="A0A3D8HG32"/>
<dbReference type="GO" id="GO:0004175">
    <property type="term" value="F:endopeptidase activity"/>
    <property type="evidence" value="ECO:0007669"/>
    <property type="project" value="UniProtKB-ARBA"/>
</dbReference>
<keyword evidence="4" id="KW-0645">Protease</keyword>
<dbReference type="InterPro" id="IPR003675">
    <property type="entry name" value="Rce1/LyrA-like_dom"/>
</dbReference>
<feature type="domain" description="CAAX prenyl protease 2/Lysostaphin resistance protein A-like" evidence="2">
    <location>
        <begin position="109"/>
        <end position="194"/>
    </location>
</feature>
<dbReference type="InterPro" id="IPR052710">
    <property type="entry name" value="CAAX_protease"/>
</dbReference>
<dbReference type="GO" id="GO:0080120">
    <property type="term" value="P:CAAX-box protein maturation"/>
    <property type="evidence" value="ECO:0007669"/>
    <property type="project" value="UniProtKB-ARBA"/>
</dbReference>
<evidence type="ECO:0000313" key="3">
    <source>
        <dbReference type="EMBL" id="MBC8601403.1"/>
    </source>
</evidence>
<keyword evidence="6" id="KW-1185">Reference proteome</keyword>
<feature type="transmembrane region" description="Helical" evidence="1">
    <location>
        <begin position="7"/>
        <end position="27"/>
    </location>
</feature>
<keyword evidence="1" id="KW-0472">Membrane</keyword>
<evidence type="ECO:0000313" key="6">
    <source>
        <dbReference type="Proteomes" id="UP000629596"/>
    </source>
</evidence>
<dbReference type="GO" id="GO:0008237">
    <property type="term" value="F:metallopeptidase activity"/>
    <property type="evidence" value="ECO:0007669"/>
    <property type="project" value="UniProtKB-KW"/>
</dbReference>
<comment type="caution">
    <text evidence="4">The sequence shown here is derived from an EMBL/GenBank/DDBJ whole genome shotgun (WGS) entry which is preliminary data.</text>
</comment>
<feature type="transmembrane region" description="Helical" evidence="1">
    <location>
        <begin position="161"/>
        <end position="177"/>
    </location>
</feature>
<keyword evidence="4" id="KW-0378">Hydrolase</keyword>
<organism evidence="4 5">
    <name type="scientific">Parabacteroides acidifaciens</name>
    <dbReference type="NCBI Taxonomy" id="2290935"/>
    <lineage>
        <taxon>Bacteria</taxon>
        <taxon>Pseudomonadati</taxon>
        <taxon>Bacteroidota</taxon>
        <taxon>Bacteroidia</taxon>
        <taxon>Bacteroidales</taxon>
        <taxon>Tannerellaceae</taxon>
        <taxon>Parabacteroides</taxon>
    </lineage>
</organism>
<sequence>MKTIIKLVLIYIGFQFLGGLLALPVMFFLDKTYMLAFALILASLMMIWYLFKKDYIRINEYTWSIRSVSALSWMVAYGLGAYFLATWLNEQVDLPNVMEDQFMDLSFNPLGVLGIVVLGPVAEELLFRGAILGFLLKKLSWRNAVLTSALIFGIIHMNPAQILYAFLLGMALGRIYYKTGSLLICMIIHVMLNGISTALTICYPDAQSLGEMSGVAPEGWFLLVGALLLIGGSYYLNRMRELPFWKDPVLAEETASVESINEESKE</sequence>
<reference evidence="3 6" key="2">
    <citation type="submission" date="2020-08" db="EMBL/GenBank/DDBJ databases">
        <title>Genome public.</title>
        <authorList>
            <person name="Liu C."/>
            <person name="Sun Q."/>
        </authorList>
    </citation>
    <scope>NUCLEOTIDE SEQUENCE [LARGE SCALE GENOMIC DNA]</scope>
    <source>
        <strain evidence="3 6">426_9</strain>
    </source>
</reference>
<reference evidence="4 5" key="1">
    <citation type="submission" date="2018-07" db="EMBL/GenBank/DDBJ databases">
        <title>Parabacteroides acidifaciens nov. sp., isolated from human feces.</title>
        <authorList>
            <person name="Wang Y.J."/>
        </authorList>
    </citation>
    <scope>NUCLEOTIDE SEQUENCE [LARGE SCALE GENOMIC DNA]</scope>
    <source>
        <strain evidence="4 5">426-9</strain>
    </source>
</reference>
<dbReference type="Proteomes" id="UP000256321">
    <property type="component" value="Unassembled WGS sequence"/>
</dbReference>
<feature type="transmembrane region" description="Helical" evidence="1">
    <location>
        <begin position="105"/>
        <end position="127"/>
    </location>
</feature>
<keyword evidence="1" id="KW-0812">Transmembrane</keyword>
<feature type="transmembrane region" description="Helical" evidence="1">
    <location>
        <begin position="219"/>
        <end position="236"/>
    </location>
</feature>